<sequence>MADDWETYFSNIYLFLTESQRQYGICNAEYADYTLEQLEYIESTCRVLIRTISTISSLHTLLSILLSCITTLRSHWEQYSDAFSSQQQRSIPCPRTFTGLPGRPRFEVTKEEVEYLRSSFGWNDIASLIGISRITLYRRRVELGLIVEPSTVISDADLIGFIRDMQATSPHIGQTLVMGRLRSMGFKVTRERVRNALRHSNPFRSALRWPGVLTHRRPYSVPGPNSLWHIDGHHKLIRWRFVTHAGIDGYSRLIVYIKCSTNNSANTVLQEFTKAVCKYHLPSRVRSDQGTENLLVAQYMLENRGANRGSIITGPSVHNQRIERLWRDVFSGVIKVFYRLFYFMEEQLLLDPNNEQHLYALHYIYVPRINRALDEFKESWNHHQIRTAHHKSPHQLFVSGLILMRHSDRVPSDFFDEVDELYGVDDEGPEPIGNEGNINIPRVNFQLSPENMESLHLLIDPCQVSDNYGIDLYEQTIAFIQQNVQ</sequence>
<dbReference type="Pfam" id="PF24764">
    <property type="entry name" value="rva_4"/>
    <property type="match status" value="1"/>
</dbReference>
<protein>
    <recommendedName>
        <fullName evidence="1">Integrase catalytic domain-containing protein</fullName>
    </recommendedName>
</protein>
<dbReference type="InterPro" id="IPR036397">
    <property type="entry name" value="RNaseH_sf"/>
</dbReference>
<dbReference type="InterPro" id="IPR012337">
    <property type="entry name" value="RNaseH-like_sf"/>
</dbReference>
<dbReference type="PANTHER" id="PTHR46791">
    <property type="entry name" value="EXPRESSED PROTEIN"/>
    <property type="match status" value="1"/>
</dbReference>
<dbReference type="SUPFAM" id="SSF53098">
    <property type="entry name" value="Ribonuclease H-like"/>
    <property type="match status" value="1"/>
</dbReference>
<reference evidence="2" key="1">
    <citation type="submission" date="2017-05" db="UniProtKB">
        <authorList>
            <consortium name="EnsemblMetazoa"/>
        </authorList>
    </citation>
    <scope>IDENTIFICATION</scope>
</reference>
<dbReference type="OrthoDB" id="2686689at2759"/>
<dbReference type="GO" id="GO:0015074">
    <property type="term" value="P:DNA integration"/>
    <property type="evidence" value="ECO:0007669"/>
    <property type="project" value="InterPro"/>
</dbReference>
<evidence type="ECO:0000313" key="2">
    <source>
        <dbReference type="EnsemblMetazoa" id="Aqu2.1.08617_001"/>
    </source>
</evidence>
<dbReference type="PANTHER" id="PTHR46791:SF5">
    <property type="entry name" value="CLR5 DOMAIN-CONTAINING PROTEIN-RELATED"/>
    <property type="match status" value="1"/>
</dbReference>
<dbReference type="eggNOG" id="ENOG502RCKR">
    <property type="taxonomic scope" value="Eukaryota"/>
</dbReference>
<dbReference type="AlphaFoldDB" id="A0A1X7T2N4"/>
<evidence type="ECO:0000259" key="1">
    <source>
        <dbReference type="PROSITE" id="PS50994"/>
    </source>
</evidence>
<dbReference type="EnsemblMetazoa" id="Aqu2.1.08617_001">
    <property type="protein sequence ID" value="Aqu2.1.08617_001"/>
    <property type="gene ID" value="Aqu2.1.08617"/>
</dbReference>
<proteinExistence type="predicted"/>
<dbReference type="InterPro" id="IPR001584">
    <property type="entry name" value="Integrase_cat-core"/>
</dbReference>
<dbReference type="InterPro" id="IPR058913">
    <property type="entry name" value="Integrase_dom_put"/>
</dbReference>
<feature type="domain" description="Integrase catalytic" evidence="1">
    <location>
        <begin position="220"/>
        <end position="401"/>
    </location>
</feature>
<accession>A0A1X7T2N4</accession>
<dbReference type="InParanoid" id="A0A1X7T2N4"/>
<organism evidence="2">
    <name type="scientific">Amphimedon queenslandica</name>
    <name type="common">Sponge</name>
    <dbReference type="NCBI Taxonomy" id="400682"/>
    <lineage>
        <taxon>Eukaryota</taxon>
        <taxon>Metazoa</taxon>
        <taxon>Porifera</taxon>
        <taxon>Demospongiae</taxon>
        <taxon>Heteroscleromorpha</taxon>
        <taxon>Haplosclerida</taxon>
        <taxon>Niphatidae</taxon>
        <taxon>Amphimedon</taxon>
    </lineage>
</organism>
<name>A0A1X7T2N4_AMPQE</name>
<dbReference type="PROSITE" id="PS50994">
    <property type="entry name" value="INTEGRASE"/>
    <property type="match status" value="1"/>
</dbReference>
<dbReference type="GO" id="GO:0003676">
    <property type="term" value="F:nucleic acid binding"/>
    <property type="evidence" value="ECO:0007669"/>
    <property type="project" value="InterPro"/>
</dbReference>
<dbReference type="Gene3D" id="3.30.420.10">
    <property type="entry name" value="Ribonuclease H-like superfamily/Ribonuclease H"/>
    <property type="match status" value="1"/>
</dbReference>